<organism evidence="1 2">
    <name type="scientific">Silvanigrella paludirubra</name>
    <dbReference type="NCBI Taxonomy" id="2499159"/>
    <lineage>
        <taxon>Bacteria</taxon>
        <taxon>Pseudomonadati</taxon>
        <taxon>Bdellovibrionota</taxon>
        <taxon>Oligoflexia</taxon>
        <taxon>Silvanigrellales</taxon>
        <taxon>Silvanigrellaceae</taxon>
        <taxon>Silvanigrella</taxon>
    </lineage>
</organism>
<accession>A0A6N6VTW4</accession>
<dbReference type="InterPro" id="IPR010106">
    <property type="entry name" value="RpnA"/>
</dbReference>
<reference evidence="1 2" key="1">
    <citation type="submission" date="2019-10" db="EMBL/GenBank/DDBJ databases">
        <title>New species of Slilvanegrellaceae.</title>
        <authorList>
            <person name="Pitt A."/>
            <person name="Hahn M.W."/>
        </authorList>
    </citation>
    <scope>NUCLEOTIDE SEQUENCE [LARGE SCALE GENOMIC DNA]</scope>
    <source>
        <strain evidence="1 2">SP-Ram-0.45-NSY-1</strain>
    </source>
</reference>
<name>A0A6N6VTW4_9BACT</name>
<dbReference type="AlphaFoldDB" id="A0A6N6VTW4"/>
<dbReference type="NCBIfam" id="TIGR01784">
    <property type="entry name" value="T_den_put_tspse"/>
    <property type="match status" value="1"/>
</dbReference>
<evidence type="ECO:0000313" key="1">
    <source>
        <dbReference type="EMBL" id="KAB8039775.1"/>
    </source>
</evidence>
<dbReference type="Proteomes" id="UP000437748">
    <property type="component" value="Unassembled WGS sequence"/>
</dbReference>
<evidence type="ECO:0000313" key="2">
    <source>
        <dbReference type="Proteomes" id="UP000437748"/>
    </source>
</evidence>
<proteinExistence type="predicted"/>
<protein>
    <submittedName>
        <fullName evidence="1">Rpn family recombination-promoting nuclease/putative transposase</fullName>
    </submittedName>
</protein>
<gene>
    <name evidence="1" type="ORF">GCL60_05790</name>
</gene>
<sequence length="291" mass="34381">MNKRFICLLKDVELENDKLLDVKNDYLFKRIFGEDEEIFIDFANSILNYPDERKIISVTFLNNEVNKDSEFDKESRFDVIAQLNDGSFVNLEMQMRNTGEYEKRCLYYWAKLYEKQLIQGKTYKYLAPSICIHVLNFNFFKEKEEFITNVRLLDAKTHKVFSKDLEFVFLEVPKVPKTYYNNLEKWMVFLKGTSKKEVMKMDNSAINKAQETLEYLSQDPVARAKYEARQKYILDYNTSMYTERQEGINEGMEKGREAAKIQVAKKMRELGASLEFVMQATGLTAEELEKL</sequence>
<dbReference type="EMBL" id="WFLM01000002">
    <property type="protein sequence ID" value="KAB8039775.1"/>
    <property type="molecule type" value="Genomic_DNA"/>
</dbReference>
<keyword evidence="2" id="KW-1185">Reference proteome</keyword>
<dbReference type="PANTHER" id="PTHR41317">
    <property type="entry name" value="PD-(D_E)XK NUCLEASE FAMILY TRANSPOSASE"/>
    <property type="match status" value="1"/>
</dbReference>
<comment type="caution">
    <text evidence="1">The sequence shown here is derived from an EMBL/GenBank/DDBJ whole genome shotgun (WGS) entry which is preliminary data.</text>
</comment>
<dbReference type="Pfam" id="PF12784">
    <property type="entry name" value="PDDEXK_2"/>
    <property type="match status" value="1"/>
</dbReference>
<dbReference type="PANTHER" id="PTHR41317:SF1">
    <property type="entry name" value="PD-(D_E)XK NUCLEASE FAMILY TRANSPOSASE"/>
    <property type="match status" value="1"/>
</dbReference>